<accession>A0ABT1NAE4</accession>
<sequence length="421" mass="47933">MITTYLRRLKVSPLLTMKQWLITILKRLFNLTIRILAHPLMTLIVLILQLVLGAFLGVQFSHLNFEMLFSEYQGFSYVLTAVWAEMNSGIKSLSIAIAIVSLVKASADVMKAYLDKRIENKQKHVERLMPPGKEFPQSYINRLRHVLDYRSLIDGLQIDPMEAIIGSLHNLRALAVDYDALADDSISINLMLVMRADEIEDVLEQHWEGVNIFFDGASPRSACAQIDGILTPIAVAHKDSARSYIGSNKQLNQPLLLPIVEGEFRQGKTNQRVIGAPTAFSSGVYQYYPMFLRSVENWLYTEQRRFISTEQADALYKYYVEDSSARSLLSVPINSGYELANDNNELVEERTTLLVLNMYCRHENLLRGDPSIFLSLTQPIIDTIAYAFDSWMQAAETEMKERELHADDEDATSPEMVLDEH</sequence>
<proteinExistence type="predicted"/>
<organism evidence="3 4">
    <name type="scientific">Photobacterium pectinilyticum</name>
    <dbReference type="NCBI Taxonomy" id="2906793"/>
    <lineage>
        <taxon>Bacteria</taxon>
        <taxon>Pseudomonadati</taxon>
        <taxon>Pseudomonadota</taxon>
        <taxon>Gammaproteobacteria</taxon>
        <taxon>Vibrionales</taxon>
        <taxon>Vibrionaceae</taxon>
        <taxon>Photobacterium</taxon>
    </lineage>
</organism>
<dbReference type="Proteomes" id="UP001524460">
    <property type="component" value="Unassembled WGS sequence"/>
</dbReference>
<feature type="transmembrane region" description="Helical" evidence="2">
    <location>
        <begin position="35"/>
        <end position="58"/>
    </location>
</feature>
<name>A0ABT1NAE4_9GAMM</name>
<gene>
    <name evidence="3" type="ORF">NHN17_24000</name>
</gene>
<dbReference type="RefSeq" id="WP_255045205.1">
    <property type="nucleotide sequence ID" value="NZ_JANEYT010000112.1"/>
</dbReference>
<keyword evidence="2" id="KW-0812">Transmembrane</keyword>
<evidence type="ECO:0000313" key="3">
    <source>
        <dbReference type="EMBL" id="MCQ1061107.1"/>
    </source>
</evidence>
<keyword evidence="4" id="KW-1185">Reference proteome</keyword>
<dbReference type="EMBL" id="JANEYT010000112">
    <property type="protein sequence ID" value="MCQ1061107.1"/>
    <property type="molecule type" value="Genomic_DNA"/>
</dbReference>
<reference evidence="3 4" key="1">
    <citation type="submission" date="2022-07" db="EMBL/GenBank/DDBJ databases">
        <title>Photobacterium pectinilyticum sp. nov., a marine bacterium isolated from surface seawater of Qingdao offshore.</title>
        <authorList>
            <person name="Wang X."/>
        </authorList>
    </citation>
    <scope>NUCLEOTIDE SEQUENCE [LARGE SCALE GENOMIC DNA]</scope>
    <source>
        <strain evidence="3 4">ZSDE20</strain>
    </source>
</reference>
<keyword evidence="2" id="KW-1133">Transmembrane helix</keyword>
<evidence type="ECO:0000256" key="2">
    <source>
        <dbReference type="SAM" id="Phobius"/>
    </source>
</evidence>
<feature type="region of interest" description="Disordered" evidence="1">
    <location>
        <begin position="400"/>
        <end position="421"/>
    </location>
</feature>
<evidence type="ECO:0000256" key="1">
    <source>
        <dbReference type="SAM" id="MobiDB-lite"/>
    </source>
</evidence>
<evidence type="ECO:0000313" key="4">
    <source>
        <dbReference type="Proteomes" id="UP001524460"/>
    </source>
</evidence>
<protein>
    <submittedName>
        <fullName evidence="3">Uncharacterized protein</fullName>
    </submittedName>
</protein>
<comment type="caution">
    <text evidence="3">The sequence shown here is derived from an EMBL/GenBank/DDBJ whole genome shotgun (WGS) entry which is preliminary data.</text>
</comment>
<keyword evidence="2" id="KW-0472">Membrane</keyword>